<evidence type="ECO:0000259" key="10">
    <source>
        <dbReference type="Pfam" id="PF08357"/>
    </source>
</evidence>
<accession>A0AAE1ARS4</accession>
<proteinExistence type="predicted"/>
<evidence type="ECO:0000256" key="6">
    <source>
        <dbReference type="ARBA" id="ARBA00023170"/>
    </source>
</evidence>
<dbReference type="Gene3D" id="3.40.50.11530">
    <property type="match status" value="1"/>
</dbReference>
<feature type="transmembrane region" description="Helical" evidence="9">
    <location>
        <begin position="403"/>
        <end position="428"/>
    </location>
</feature>
<reference evidence="12" key="1">
    <citation type="journal article" date="2023" name="G3 (Bethesda)">
        <title>A reference genome for the long-term kleptoplast-retaining sea slug Elysia crispata morphotype clarki.</title>
        <authorList>
            <person name="Eastman K.E."/>
            <person name="Pendleton A.L."/>
            <person name="Shaikh M.A."/>
            <person name="Suttiyut T."/>
            <person name="Ogas R."/>
            <person name="Tomko P."/>
            <person name="Gavelis G."/>
            <person name="Widhalm J.R."/>
            <person name="Wisecaver J.H."/>
        </authorList>
    </citation>
    <scope>NUCLEOTIDE SEQUENCE</scope>
    <source>
        <strain evidence="12">ECLA1</strain>
    </source>
</reference>
<feature type="transmembrane region" description="Helical" evidence="9">
    <location>
        <begin position="21"/>
        <end position="42"/>
    </location>
</feature>
<dbReference type="EMBL" id="JAWDGP010001361">
    <property type="protein sequence ID" value="KAK3792604.1"/>
    <property type="molecule type" value="Genomic_DNA"/>
</dbReference>
<dbReference type="PANTHER" id="PTHR15583">
    <property type="entry name" value="INTERLEUKIN-17 RECEPTOR"/>
    <property type="match status" value="1"/>
</dbReference>
<feature type="domain" description="SEFIR" evidence="10">
    <location>
        <begin position="468"/>
        <end position="582"/>
    </location>
</feature>
<sequence length="784" mass="88238">MCLLNVMTQAWLGNNSWTEKMAVWSIFGYVLLVSSVCVDFVFSASDSCTLKVFEEQSADHIEDLCLEEFKDLDCRPFLKHFNRSDLPAGFPLSDDDDSVQRPESVDLTSAMNQYHHDGAEYFVPAAYVNWNSPVASLSRKNVKGYLLTWNGSAEVNEVKCRLFKFNASRTDLLRKKLRFQYFIEYLRPIQNFMMKVYSMPPPENLEESQKVETFFSRTMSTGSSFKNYLNPGNWSPSLSTRVLKEGAIEVKIGYSPPRFNLTQFKVMLVKRSVDDNNAFKTIIYTALPDSEKPEGLVSFANLTNDEYKIVVRVIDPFHKQDGKCLCWVKETNGRHCRISCGSTATTWFNVSVDVPPDNSRTTLSPVGTHARNGTSESTSGIYVPGIDTEKMTGKSKTLSDRDFAMTSLIIGIMAGAVVIVAVALLVVYTKHKKHKDSKYSLDNESPKDPQPNQQIGLKGKAPPLKHKTILIVSTEDNPAHTRFVEQLAMFLKTHCMCYVMNPPWERLGNEYSKWVEWSRAAIDAADKILLVDSVMAENLLGSFNQTKIFMNDPSTSHTNQMFKLAQDYIWAFPDHLENFIMLHYREECGSWQHLKAPIKIQLPGGFPQLLRSVHKLTEEEAKAYTNCLPLSLNYETVESGISSELLSALLSAQRPYLESYISSKSDDTGIGSDMDNISTASSVSSSQRAICGEIFMGVEADSLTTPSEVQVMSYPLQGESPSELNSEYNLDERSVFTVAVDPLIKSRENPDKMEFIPPEPINLDGRSFTSALYNINKDDDDLVC</sequence>
<feature type="compositionally biased region" description="Polar residues" evidence="8">
    <location>
        <begin position="359"/>
        <end position="380"/>
    </location>
</feature>
<dbReference type="InterPro" id="IPR013568">
    <property type="entry name" value="SEFIR_dom"/>
</dbReference>
<evidence type="ECO:0000256" key="8">
    <source>
        <dbReference type="SAM" id="MobiDB-lite"/>
    </source>
</evidence>
<keyword evidence="13" id="KW-1185">Reference proteome</keyword>
<evidence type="ECO:0000313" key="13">
    <source>
        <dbReference type="Proteomes" id="UP001283361"/>
    </source>
</evidence>
<comment type="subcellular location">
    <subcellularLocation>
        <location evidence="1">Membrane</location>
        <topology evidence="1">Single-pass type I membrane protein</topology>
    </subcellularLocation>
</comment>
<evidence type="ECO:0000256" key="5">
    <source>
        <dbReference type="ARBA" id="ARBA00023136"/>
    </source>
</evidence>
<keyword evidence="5 9" id="KW-0472">Membrane</keyword>
<protein>
    <recommendedName>
        <fullName evidence="14">SEFIR domain-containing protein</fullName>
    </recommendedName>
</protein>
<dbReference type="PANTHER" id="PTHR15583:SF7">
    <property type="entry name" value="INTERLEUKIN CYTOKINE RECEPTOR-RELATED PROTEIN 2"/>
    <property type="match status" value="1"/>
</dbReference>
<dbReference type="Pfam" id="PF23608">
    <property type="entry name" value="Ig_ILCR1"/>
    <property type="match status" value="1"/>
</dbReference>
<keyword evidence="3" id="KW-0732">Signal</keyword>
<dbReference type="GO" id="GO:0016020">
    <property type="term" value="C:membrane"/>
    <property type="evidence" value="ECO:0007669"/>
    <property type="project" value="UniProtKB-SubCell"/>
</dbReference>
<keyword evidence="6" id="KW-0675">Receptor</keyword>
<keyword evidence="4 9" id="KW-1133">Transmembrane helix</keyword>
<feature type="region of interest" description="Disordered" evidence="8">
    <location>
        <begin position="437"/>
        <end position="460"/>
    </location>
</feature>
<evidence type="ECO:0000259" key="11">
    <source>
        <dbReference type="Pfam" id="PF23608"/>
    </source>
</evidence>
<evidence type="ECO:0000256" key="3">
    <source>
        <dbReference type="ARBA" id="ARBA00022729"/>
    </source>
</evidence>
<evidence type="ECO:0008006" key="14">
    <source>
        <dbReference type="Google" id="ProtNLM"/>
    </source>
</evidence>
<keyword evidence="2 9" id="KW-0812">Transmembrane</keyword>
<evidence type="ECO:0000313" key="12">
    <source>
        <dbReference type="EMBL" id="KAK3792604.1"/>
    </source>
</evidence>
<organism evidence="12 13">
    <name type="scientific">Elysia crispata</name>
    <name type="common">lettuce slug</name>
    <dbReference type="NCBI Taxonomy" id="231223"/>
    <lineage>
        <taxon>Eukaryota</taxon>
        <taxon>Metazoa</taxon>
        <taxon>Spiralia</taxon>
        <taxon>Lophotrochozoa</taxon>
        <taxon>Mollusca</taxon>
        <taxon>Gastropoda</taxon>
        <taxon>Heterobranchia</taxon>
        <taxon>Euthyneura</taxon>
        <taxon>Panpulmonata</taxon>
        <taxon>Sacoglossa</taxon>
        <taxon>Placobranchoidea</taxon>
        <taxon>Plakobranchidae</taxon>
        <taxon>Elysia</taxon>
    </lineage>
</organism>
<evidence type="ECO:0000256" key="2">
    <source>
        <dbReference type="ARBA" id="ARBA00022692"/>
    </source>
</evidence>
<dbReference type="Pfam" id="PF08357">
    <property type="entry name" value="SEFIR"/>
    <property type="match status" value="1"/>
</dbReference>
<evidence type="ECO:0000256" key="9">
    <source>
        <dbReference type="SAM" id="Phobius"/>
    </source>
</evidence>
<evidence type="ECO:0000256" key="4">
    <source>
        <dbReference type="ARBA" id="ARBA00022989"/>
    </source>
</evidence>
<dbReference type="InterPro" id="IPR039465">
    <property type="entry name" value="IL-17_rcpt-like"/>
</dbReference>
<dbReference type="GO" id="GO:0030368">
    <property type="term" value="F:interleukin-17 receptor activity"/>
    <property type="evidence" value="ECO:0007669"/>
    <property type="project" value="InterPro"/>
</dbReference>
<feature type="region of interest" description="Disordered" evidence="8">
    <location>
        <begin position="359"/>
        <end position="386"/>
    </location>
</feature>
<dbReference type="AlphaFoldDB" id="A0AAE1ARS4"/>
<feature type="compositionally biased region" description="Basic and acidic residues" evidence="8">
    <location>
        <begin position="437"/>
        <end position="447"/>
    </location>
</feature>
<comment type="caution">
    <text evidence="12">The sequence shown here is derived from an EMBL/GenBank/DDBJ whole genome shotgun (WGS) entry which is preliminary data.</text>
</comment>
<dbReference type="InterPro" id="IPR057066">
    <property type="entry name" value="Ig_ILCR1"/>
</dbReference>
<evidence type="ECO:0000256" key="1">
    <source>
        <dbReference type="ARBA" id="ARBA00004479"/>
    </source>
</evidence>
<gene>
    <name evidence="12" type="ORF">RRG08_035939</name>
</gene>
<dbReference type="Proteomes" id="UP001283361">
    <property type="component" value="Unassembled WGS sequence"/>
</dbReference>
<feature type="domain" description="ILCR1 Ig-like" evidence="11">
    <location>
        <begin position="233"/>
        <end position="347"/>
    </location>
</feature>
<name>A0AAE1ARS4_9GAST</name>
<keyword evidence="7" id="KW-0325">Glycoprotein</keyword>
<evidence type="ECO:0000256" key="7">
    <source>
        <dbReference type="ARBA" id="ARBA00023180"/>
    </source>
</evidence>